<evidence type="ECO:0000256" key="3">
    <source>
        <dbReference type="ARBA" id="ARBA00022692"/>
    </source>
</evidence>
<feature type="transmembrane region" description="Helical" evidence="6">
    <location>
        <begin position="20"/>
        <end position="38"/>
    </location>
</feature>
<comment type="subcellular location">
    <subcellularLocation>
        <location evidence="1">Membrane</location>
        <topology evidence="1">Multi-pass membrane protein</topology>
    </subcellularLocation>
</comment>
<feature type="transmembrane region" description="Helical" evidence="6">
    <location>
        <begin position="260"/>
        <end position="282"/>
    </location>
</feature>
<feature type="transmembrane region" description="Helical" evidence="6">
    <location>
        <begin position="390"/>
        <end position="413"/>
    </location>
</feature>
<dbReference type="RefSeq" id="WP_077131873.1">
    <property type="nucleotide sequence ID" value="NZ_CP014263.1"/>
</dbReference>
<evidence type="ECO:0000313" key="7">
    <source>
        <dbReference type="EMBL" id="AQG80448.1"/>
    </source>
</evidence>
<dbReference type="Proteomes" id="UP000187941">
    <property type="component" value="Chromosome"/>
</dbReference>
<feature type="transmembrane region" description="Helical" evidence="6">
    <location>
        <begin position="58"/>
        <end position="79"/>
    </location>
</feature>
<dbReference type="Gene3D" id="1.20.1250.20">
    <property type="entry name" value="MFS general substrate transporter like domains"/>
    <property type="match status" value="1"/>
</dbReference>
<evidence type="ECO:0000256" key="2">
    <source>
        <dbReference type="ARBA" id="ARBA00022448"/>
    </source>
</evidence>
<dbReference type="InterPro" id="IPR011701">
    <property type="entry name" value="MFS"/>
</dbReference>
<keyword evidence="8" id="KW-1185">Reference proteome</keyword>
<dbReference type="PANTHER" id="PTHR19432">
    <property type="entry name" value="SUGAR TRANSPORTER"/>
    <property type="match status" value="1"/>
</dbReference>
<keyword evidence="2" id="KW-0813">Transport</keyword>
<proteinExistence type="predicted"/>
<evidence type="ECO:0000313" key="8">
    <source>
        <dbReference type="Proteomes" id="UP000187941"/>
    </source>
</evidence>
<dbReference type="AlphaFoldDB" id="A0A1P9WYQ4"/>
<keyword evidence="3 6" id="KW-0812">Transmembrane</keyword>
<dbReference type="EMBL" id="CP014263">
    <property type="protein sequence ID" value="AQG80448.1"/>
    <property type="molecule type" value="Genomic_DNA"/>
</dbReference>
<keyword evidence="5 6" id="KW-0472">Membrane</keyword>
<accession>A0A1P9WYQ4</accession>
<dbReference type="OrthoDB" id="7584869at2"/>
<dbReference type="SUPFAM" id="SSF103473">
    <property type="entry name" value="MFS general substrate transporter"/>
    <property type="match status" value="1"/>
</dbReference>
<feature type="transmembrane region" description="Helical" evidence="6">
    <location>
        <begin position="356"/>
        <end position="378"/>
    </location>
</feature>
<feature type="transmembrane region" description="Helical" evidence="6">
    <location>
        <begin position="114"/>
        <end position="131"/>
    </location>
</feature>
<keyword evidence="4 6" id="KW-1133">Transmembrane helix</keyword>
<name>A0A1P9WYQ4_9BACT</name>
<feature type="transmembrane region" description="Helical" evidence="6">
    <location>
        <begin position="425"/>
        <end position="443"/>
    </location>
</feature>
<gene>
    <name evidence="7" type="ORF">AWR27_14625</name>
</gene>
<dbReference type="Pfam" id="PF07690">
    <property type="entry name" value="MFS_1"/>
    <property type="match status" value="1"/>
</dbReference>
<dbReference type="GO" id="GO:0022857">
    <property type="term" value="F:transmembrane transporter activity"/>
    <property type="evidence" value="ECO:0007669"/>
    <property type="project" value="InterPro"/>
</dbReference>
<feature type="transmembrane region" description="Helical" evidence="6">
    <location>
        <begin position="194"/>
        <end position="215"/>
    </location>
</feature>
<feature type="transmembrane region" description="Helical" evidence="6">
    <location>
        <begin position="333"/>
        <end position="350"/>
    </location>
</feature>
<dbReference type="KEGG" id="smon:AWR27_14625"/>
<dbReference type="STRING" id="1178516.AWR27_14625"/>
<sequence>MQTEKIQKPAALAKPNLTFWQIWNMSFGFFGIQYNFGLQQFIMSPVFRYLGADENKIPILWLAGPVTGLLIQPLIGAISDRTWSPRWGRRKPFFLIGAIISSIALVLMPNSKALWMAAGLMWMMDAGLNVTMEPFRAFIGDKLNEGQRTLGFAIQSFFVGFGQILASLMPYLLPVLGIAMTLSETEGGNAIPQYVHYLFYIGAFAIVAAVLWTVYTTKEYPPADMAEFERMKREQKGFGHAIAEIKDALLEMPTTMRQLWWVKFFTWYGLPLMWQYLSLAIARHAFNAPTPDAPGFEEGSKWGGLCFAFFNVGCILVSFLIPMLSRRFSKQAVHALFLSVAGLGFMSMLFSNDKNIFAFGMLLVGFGWGSILSMPYVMLADSVPASRMGVYMGIFNGFIVVPQIISMITVPFLYNNVLGSDPRNALILCGICLFLAAASCFLVKSNPNSTGAAFPVGGGGH</sequence>
<organism evidence="7 8">
    <name type="scientific">Spirosoma montaniterrae</name>
    <dbReference type="NCBI Taxonomy" id="1178516"/>
    <lineage>
        <taxon>Bacteria</taxon>
        <taxon>Pseudomonadati</taxon>
        <taxon>Bacteroidota</taxon>
        <taxon>Cytophagia</taxon>
        <taxon>Cytophagales</taxon>
        <taxon>Cytophagaceae</taxon>
        <taxon>Spirosoma</taxon>
    </lineage>
</organism>
<evidence type="ECO:0000256" key="5">
    <source>
        <dbReference type="ARBA" id="ARBA00023136"/>
    </source>
</evidence>
<reference evidence="7 8" key="1">
    <citation type="submission" date="2016-01" db="EMBL/GenBank/DDBJ databases">
        <authorList>
            <person name="Oliw E.H."/>
        </authorList>
    </citation>
    <scope>NUCLEOTIDE SEQUENCE [LARGE SCALE GENOMIC DNA]</scope>
    <source>
        <strain evidence="7 8">DY10</strain>
    </source>
</reference>
<evidence type="ECO:0000256" key="6">
    <source>
        <dbReference type="SAM" id="Phobius"/>
    </source>
</evidence>
<protein>
    <submittedName>
        <fullName evidence="7">Transporter</fullName>
    </submittedName>
</protein>
<feature type="transmembrane region" description="Helical" evidence="6">
    <location>
        <begin position="302"/>
        <end position="321"/>
    </location>
</feature>
<evidence type="ECO:0000256" key="1">
    <source>
        <dbReference type="ARBA" id="ARBA00004141"/>
    </source>
</evidence>
<evidence type="ECO:0000256" key="4">
    <source>
        <dbReference type="ARBA" id="ARBA00022989"/>
    </source>
</evidence>
<dbReference type="InterPro" id="IPR036259">
    <property type="entry name" value="MFS_trans_sf"/>
</dbReference>
<dbReference type="GO" id="GO:0016020">
    <property type="term" value="C:membrane"/>
    <property type="evidence" value="ECO:0007669"/>
    <property type="project" value="UniProtKB-SubCell"/>
</dbReference>
<feature type="transmembrane region" description="Helical" evidence="6">
    <location>
        <begin position="91"/>
        <end position="108"/>
    </location>
</feature>
<feature type="transmembrane region" description="Helical" evidence="6">
    <location>
        <begin position="152"/>
        <end position="174"/>
    </location>
</feature>
<dbReference type="PANTHER" id="PTHR19432:SF35">
    <property type="entry name" value="SOLUTE CARRIER FAMILY 45 MEMBER 3 ISOFORM X1"/>
    <property type="match status" value="1"/>
</dbReference>